<dbReference type="InterPro" id="IPR040676">
    <property type="entry name" value="DUF5641"/>
</dbReference>
<dbReference type="OrthoDB" id="8052806at2759"/>
<evidence type="ECO:0000313" key="3">
    <source>
        <dbReference type="Proteomes" id="UP000249218"/>
    </source>
</evidence>
<reference evidence="2 3" key="1">
    <citation type="journal article" date="2017" name="BMC Biol.">
        <title>Genomic innovations, transcriptional plasticity and gene loss underlying the evolution and divergence of two highly polyphagous and invasive Helicoverpa pest species.</title>
        <authorList>
            <person name="Pearce S.L."/>
            <person name="Clarke D.F."/>
            <person name="East P.D."/>
            <person name="Elfekih S."/>
            <person name="Gordon K.H."/>
            <person name="Jermiin L.S."/>
            <person name="McGaughran A."/>
            <person name="Oakeshott J.G."/>
            <person name="Papanikolaou A."/>
            <person name="Perera O.P."/>
            <person name="Rane R.V."/>
            <person name="Richards S."/>
            <person name="Tay W.T."/>
            <person name="Walsh T.K."/>
            <person name="Anderson A."/>
            <person name="Anderson C.J."/>
            <person name="Asgari S."/>
            <person name="Board P.G."/>
            <person name="Bretschneider A."/>
            <person name="Campbell P.M."/>
            <person name="Chertemps T."/>
            <person name="Christeller J.T."/>
            <person name="Coppin C.W."/>
            <person name="Downes S.J."/>
            <person name="Duan G."/>
            <person name="Farnsworth C.A."/>
            <person name="Good R.T."/>
            <person name="Han L.B."/>
            <person name="Han Y.C."/>
            <person name="Hatje K."/>
            <person name="Horne I."/>
            <person name="Huang Y.P."/>
            <person name="Hughes D.S."/>
            <person name="Jacquin-Joly E."/>
            <person name="James W."/>
            <person name="Jhangiani S."/>
            <person name="Kollmar M."/>
            <person name="Kuwar S.S."/>
            <person name="Li S."/>
            <person name="Liu N.Y."/>
            <person name="Maibeche M.T."/>
            <person name="Miller J.R."/>
            <person name="Montagne N."/>
            <person name="Perry T."/>
            <person name="Qu J."/>
            <person name="Song S.V."/>
            <person name="Sutton G.G."/>
            <person name="Vogel H."/>
            <person name="Walenz B.P."/>
            <person name="Xu W."/>
            <person name="Zhang H.J."/>
            <person name="Zou Z."/>
            <person name="Batterham P."/>
            <person name="Edwards O.R."/>
            <person name="Feyereisen R."/>
            <person name="Gibbs R.A."/>
            <person name="Heckel D.G."/>
            <person name="McGrath A."/>
            <person name="Robin C."/>
            <person name="Scherer S.E."/>
            <person name="Worley K.C."/>
            <person name="Wu Y.D."/>
        </authorList>
    </citation>
    <scope>NUCLEOTIDE SEQUENCE [LARGE SCALE GENOMIC DNA]</scope>
    <source>
        <strain evidence="2">Harm_GR_Male_#8</strain>
        <tissue evidence="2">Whole organism</tissue>
    </source>
</reference>
<proteinExistence type="predicted"/>
<accession>A0A2W1B421</accession>
<dbReference type="EMBL" id="KZ150707">
    <property type="protein sequence ID" value="PZC70371.1"/>
    <property type="molecule type" value="Genomic_DNA"/>
</dbReference>
<protein>
    <recommendedName>
        <fullName evidence="1">DUF5641 domain-containing protein</fullName>
    </recommendedName>
</protein>
<dbReference type="PANTHER" id="PTHR47331:SF5">
    <property type="entry name" value="RIBONUCLEASE H"/>
    <property type="match status" value="1"/>
</dbReference>
<evidence type="ECO:0000259" key="1">
    <source>
        <dbReference type="Pfam" id="PF18701"/>
    </source>
</evidence>
<dbReference type="Pfam" id="PF18701">
    <property type="entry name" value="DUF5641"/>
    <property type="match status" value="1"/>
</dbReference>
<organism evidence="2 3">
    <name type="scientific">Helicoverpa armigera</name>
    <name type="common">Cotton bollworm</name>
    <name type="synonym">Heliothis armigera</name>
    <dbReference type="NCBI Taxonomy" id="29058"/>
    <lineage>
        <taxon>Eukaryota</taxon>
        <taxon>Metazoa</taxon>
        <taxon>Ecdysozoa</taxon>
        <taxon>Arthropoda</taxon>
        <taxon>Hexapoda</taxon>
        <taxon>Insecta</taxon>
        <taxon>Pterygota</taxon>
        <taxon>Neoptera</taxon>
        <taxon>Endopterygota</taxon>
        <taxon>Lepidoptera</taxon>
        <taxon>Glossata</taxon>
        <taxon>Ditrysia</taxon>
        <taxon>Noctuoidea</taxon>
        <taxon>Noctuidae</taxon>
        <taxon>Heliothinae</taxon>
        <taxon>Helicoverpa</taxon>
    </lineage>
</organism>
<gene>
    <name evidence="2" type="primary">HaOG201975</name>
    <name evidence="2" type="ORF">B5X24_HaOG201975</name>
</gene>
<dbReference type="Proteomes" id="UP000249218">
    <property type="component" value="Unassembled WGS sequence"/>
</dbReference>
<feature type="domain" description="DUF5641" evidence="1">
    <location>
        <begin position="38"/>
        <end position="132"/>
    </location>
</feature>
<evidence type="ECO:0000313" key="2">
    <source>
        <dbReference type="EMBL" id="PZC70371.1"/>
    </source>
</evidence>
<keyword evidence="3" id="KW-1185">Reference proteome</keyword>
<dbReference type="PANTHER" id="PTHR47331">
    <property type="entry name" value="PHD-TYPE DOMAIN-CONTAINING PROTEIN"/>
    <property type="match status" value="1"/>
</dbReference>
<dbReference type="AlphaFoldDB" id="A0A2W1B421"/>
<sequence>MPDPDDYLPLTPAHFLLGRPLSAPASEDVVATSTPACRYRRLEQLRQHFWERWSKEYISELQRRTKWANKSHNMDIKMGSLVVIKENNLPPFKWKMGRVINLFPGKDGVSRVADIRTATGTIRRASSKICPLPVSTMEASVTPLQLEDGSSKAAGMLATNNAIY</sequence>
<name>A0A2W1B421_HELAM</name>